<dbReference type="Gene3D" id="3.60.15.10">
    <property type="entry name" value="Ribonuclease Z/Hydroxyacylglutathione hydrolase-like"/>
    <property type="match status" value="1"/>
</dbReference>
<evidence type="ECO:0000256" key="2">
    <source>
        <dbReference type="ARBA" id="ARBA00007749"/>
    </source>
</evidence>
<keyword evidence="3" id="KW-0479">Metal-binding</keyword>
<evidence type="ECO:0000313" key="8">
    <source>
        <dbReference type="Proteomes" id="UP000076727"/>
    </source>
</evidence>
<evidence type="ECO:0000256" key="5">
    <source>
        <dbReference type="ARBA" id="ARBA00022833"/>
    </source>
</evidence>
<dbReference type="EMBL" id="KV429068">
    <property type="protein sequence ID" value="KZT68233.1"/>
    <property type="molecule type" value="Genomic_DNA"/>
</dbReference>
<evidence type="ECO:0000256" key="1">
    <source>
        <dbReference type="ARBA" id="ARBA00001947"/>
    </source>
</evidence>
<dbReference type="GO" id="GO:0016787">
    <property type="term" value="F:hydrolase activity"/>
    <property type="evidence" value="ECO:0007669"/>
    <property type="project" value="UniProtKB-KW"/>
</dbReference>
<name>A0A165PHV8_9APHY</name>
<evidence type="ECO:0000313" key="7">
    <source>
        <dbReference type="EMBL" id="KZT68233.1"/>
    </source>
</evidence>
<protein>
    <submittedName>
        <fullName evidence="7">Metallo-hydrolase/oxidoreductase</fullName>
    </submittedName>
</protein>
<keyword evidence="4 7" id="KW-0378">Hydrolase</keyword>
<keyword evidence="8" id="KW-1185">Reference proteome</keyword>
<dbReference type="GO" id="GO:0046872">
    <property type="term" value="F:metal ion binding"/>
    <property type="evidence" value="ECO:0007669"/>
    <property type="project" value="UniProtKB-KW"/>
</dbReference>
<gene>
    <name evidence="7" type="ORF">DAEQUDRAFT_671689</name>
</gene>
<dbReference type="STRING" id="1314783.A0A165PHV8"/>
<keyword evidence="5" id="KW-0862">Zinc</keyword>
<dbReference type="Pfam" id="PF00753">
    <property type="entry name" value="Lactamase_B"/>
    <property type="match status" value="1"/>
</dbReference>
<organism evidence="7 8">
    <name type="scientific">Daedalea quercina L-15889</name>
    <dbReference type="NCBI Taxonomy" id="1314783"/>
    <lineage>
        <taxon>Eukaryota</taxon>
        <taxon>Fungi</taxon>
        <taxon>Dikarya</taxon>
        <taxon>Basidiomycota</taxon>
        <taxon>Agaricomycotina</taxon>
        <taxon>Agaricomycetes</taxon>
        <taxon>Polyporales</taxon>
        <taxon>Fomitopsis</taxon>
    </lineage>
</organism>
<feature type="domain" description="Metallo-beta-lactamase" evidence="6">
    <location>
        <begin position="43"/>
        <end position="273"/>
    </location>
</feature>
<dbReference type="PANTHER" id="PTHR42978">
    <property type="entry name" value="QUORUM-QUENCHING LACTONASE YTNP-RELATED-RELATED"/>
    <property type="match status" value="1"/>
</dbReference>
<dbReference type="InterPro" id="IPR051013">
    <property type="entry name" value="MBL_superfamily_lactonases"/>
</dbReference>
<evidence type="ECO:0000256" key="4">
    <source>
        <dbReference type="ARBA" id="ARBA00022801"/>
    </source>
</evidence>
<dbReference type="InterPro" id="IPR036866">
    <property type="entry name" value="RibonucZ/Hydroxyglut_hydro"/>
</dbReference>
<comment type="cofactor">
    <cofactor evidence="1">
        <name>Zn(2+)</name>
        <dbReference type="ChEBI" id="CHEBI:29105"/>
    </cofactor>
</comment>
<dbReference type="SUPFAM" id="SSF56281">
    <property type="entry name" value="Metallo-hydrolase/oxidoreductase"/>
    <property type="match status" value="1"/>
</dbReference>
<dbReference type="InterPro" id="IPR001279">
    <property type="entry name" value="Metallo-B-lactamas"/>
</dbReference>
<evidence type="ECO:0000256" key="3">
    <source>
        <dbReference type="ARBA" id="ARBA00022723"/>
    </source>
</evidence>
<sequence length="295" mass="31970">MSLPPPRDKQAYCTISVLEGGFVDVPMAQIVDTAPPQEVMRLPCLAFLLKHSTRPDTFVFDLGTRKDWETAFAPALVAMIKKWYGVDVPQDVIDSLEKGGLAPADVDHVCISHVHFDHQGDPRVFTNATVIAGAGSRALLTPGYPADPDAHFHADLLPEGRTRLVSPDDPEMVSVGPFASALDYYGDGSLYIVDAPGHLPGHLALLARTSPDGAWLFVAGDACHDWRLLTGEAGIADGPRFGCVHRDKETAAETLAQVRALVQEPRVRVLLSHDVPWYDKNKGGDAFWPGSLSSF</sequence>
<proteinExistence type="inferred from homology"/>
<dbReference type="AlphaFoldDB" id="A0A165PHV8"/>
<dbReference type="CDD" id="cd07730">
    <property type="entry name" value="metallo-hydrolase-like_MBL-fold"/>
    <property type="match status" value="1"/>
</dbReference>
<evidence type="ECO:0000259" key="6">
    <source>
        <dbReference type="SMART" id="SM00849"/>
    </source>
</evidence>
<dbReference type="Proteomes" id="UP000076727">
    <property type="component" value="Unassembled WGS sequence"/>
</dbReference>
<comment type="similarity">
    <text evidence="2">Belongs to the metallo-beta-lactamase superfamily.</text>
</comment>
<dbReference type="PANTHER" id="PTHR42978:SF2">
    <property type="entry name" value="102 KBASES UNSTABLE REGION: FROM 1 TO 119443"/>
    <property type="match status" value="1"/>
</dbReference>
<dbReference type="SMART" id="SM00849">
    <property type="entry name" value="Lactamase_B"/>
    <property type="match status" value="1"/>
</dbReference>
<accession>A0A165PHV8</accession>
<reference evidence="7 8" key="1">
    <citation type="journal article" date="2016" name="Mol. Biol. Evol.">
        <title>Comparative Genomics of Early-Diverging Mushroom-Forming Fungi Provides Insights into the Origins of Lignocellulose Decay Capabilities.</title>
        <authorList>
            <person name="Nagy L.G."/>
            <person name="Riley R."/>
            <person name="Tritt A."/>
            <person name="Adam C."/>
            <person name="Daum C."/>
            <person name="Floudas D."/>
            <person name="Sun H."/>
            <person name="Yadav J.S."/>
            <person name="Pangilinan J."/>
            <person name="Larsson K.H."/>
            <person name="Matsuura K."/>
            <person name="Barry K."/>
            <person name="Labutti K."/>
            <person name="Kuo R."/>
            <person name="Ohm R.A."/>
            <person name="Bhattacharya S.S."/>
            <person name="Shirouzu T."/>
            <person name="Yoshinaga Y."/>
            <person name="Martin F.M."/>
            <person name="Grigoriev I.V."/>
            <person name="Hibbett D.S."/>
        </authorList>
    </citation>
    <scope>NUCLEOTIDE SEQUENCE [LARGE SCALE GENOMIC DNA]</scope>
    <source>
        <strain evidence="7 8">L-15889</strain>
    </source>
</reference>
<dbReference type="OrthoDB" id="10250730at2759"/>